<dbReference type="GO" id="GO:0006355">
    <property type="term" value="P:regulation of DNA-templated transcription"/>
    <property type="evidence" value="ECO:0007669"/>
    <property type="project" value="InterPro"/>
</dbReference>
<feature type="domain" description="HTH luxR-type" evidence="2">
    <location>
        <begin position="96"/>
        <end position="153"/>
    </location>
</feature>
<evidence type="ECO:0000259" key="2">
    <source>
        <dbReference type="SMART" id="SM00421"/>
    </source>
</evidence>
<feature type="transmembrane region" description="Helical" evidence="1">
    <location>
        <begin position="45"/>
        <end position="66"/>
    </location>
</feature>
<proteinExistence type="predicted"/>
<dbReference type="GO" id="GO:0003677">
    <property type="term" value="F:DNA binding"/>
    <property type="evidence" value="ECO:0007669"/>
    <property type="project" value="InterPro"/>
</dbReference>
<sequence>MLRHPLIVWFLVALQMICGAYFLWEILASVLGLPVIPLRWEQREIVEIGATLGLILGSLMGVALAITARREMQRAKTAQRLTAGQFTDVVREYFAKLGLTPAETEVAWYILKGMSVSEIAQLRNTREGTVKTQGTAIYKKAGVNGKSQLMALLVEDLLL</sequence>
<dbReference type="RefSeq" id="WP_118942766.1">
    <property type="nucleotide sequence ID" value="NZ_CP032125.1"/>
</dbReference>
<evidence type="ECO:0000313" key="3">
    <source>
        <dbReference type="EMBL" id="AXX98110.1"/>
    </source>
</evidence>
<dbReference type="AlphaFoldDB" id="A0A347UGY2"/>
<dbReference type="KEGG" id="pamo:BAR1_09310"/>
<keyword evidence="1" id="KW-0812">Transmembrane</keyword>
<feature type="transmembrane region" description="Helical" evidence="1">
    <location>
        <begin position="7"/>
        <end position="33"/>
    </location>
</feature>
<gene>
    <name evidence="3" type="ORF">BAR1_09310</name>
</gene>
<dbReference type="Gene3D" id="1.10.10.10">
    <property type="entry name" value="Winged helix-like DNA-binding domain superfamily/Winged helix DNA-binding domain"/>
    <property type="match status" value="1"/>
</dbReference>
<organism evidence="3 4">
    <name type="scientific">Profundibacter amoris</name>
    <dbReference type="NCBI Taxonomy" id="2171755"/>
    <lineage>
        <taxon>Bacteria</taxon>
        <taxon>Pseudomonadati</taxon>
        <taxon>Pseudomonadota</taxon>
        <taxon>Alphaproteobacteria</taxon>
        <taxon>Rhodobacterales</taxon>
        <taxon>Paracoccaceae</taxon>
        <taxon>Profundibacter</taxon>
    </lineage>
</organism>
<dbReference type="EMBL" id="CP032125">
    <property type="protein sequence ID" value="AXX98110.1"/>
    <property type="molecule type" value="Genomic_DNA"/>
</dbReference>
<dbReference type="Pfam" id="PF00196">
    <property type="entry name" value="GerE"/>
    <property type="match status" value="1"/>
</dbReference>
<reference evidence="3 4" key="1">
    <citation type="submission" date="2018-09" db="EMBL/GenBank/DDBJ databases">
        <title>Profundibacter amoris BAR1 gen. nov., sp. nov., a new member of the Roseobacter clade isolated at Lokis Castle Vent Field on the Arctic Mid-Oceanic Ridge.</title>
        <authorList>
            <person name="Le Moine Bauer S."/>
            <person name="Sjoeberg A.G."/>
            <person name="L'Haridon S."/>
            <person name="Stokke R."/>
            <person name="Roalkvam I."/>
            <person name="Steen I.H."/>
            <person name="Dahle H."/>
        </authorList>
    </citation>
    <scope>NUCLEOTIDE SEQUENCE [LARGE SCALE GENOMIC DNA]</scope>
    <source>
        <strain evidence="3 4">BAR1</strain>
    </source>
</reference>
<keyword evidence="4" id="KW-1185">Reference proteome</keyword>
<dbReference type="OrthoDB" id="8277135at2"/>
<evidence type="ECO:0000313" key="4">
    <source>
        <dbReference type="Proteomes" id="UP000261704"/>
    </source>
</evidence>
<dbReference type="InterPro" id="IPR000792">
    <property type="entry name" value="Tscrpt_reg_LuxR_C"/>
</dbReference>
<name>A0A347UGY2_9RHOB</name>
<accession>A0A347UGY2</accession>
<dbReference type="InterPro" id="IPR036388">
    <property type="entry name" value="WH-like_DNA-bd_sf"/>
</dbReference>
<dbReference type="SMART" id="SM00421">
    <property type="entry name" value="HTH_LUXR"/>
    <property type="match status" value="1"/>
</dbReference>
<dbReference type="InterPro" id="IPR016032">
    <property type="entry name" value="Sig_transdc_resp-reg_C-effctor"/>
</dbReference>
<protein>
    <submittedName>
        <fullName evidence="3">Helix-turn-helix transcriptional regulator</fullName>
    </submittedName>
</protein>
<evidence type="ECO:0000256" key="1">
    <source>
        <dbReference type="SAM" id="Phobius"/>
    </source>
</evidence>
<dbReference type="Proteomes" id="UP000261704">
    <property type="component" value="Chromosome"/>
</dbReference>
<keyword evidence="1" id="KW-1133">Transmembrane helix</keyword>
<dbReference type="SUPFAM" id="SSF46894">
    <property type="entry name" value="C-terminal effector domain of the bipartite response regulators"/>
    <property type="match status" value="1"/>
</dbReference>
<keyword evidence="1" id="KW-0472">Membrane</keyword>